<keyword evidence="3" id="KW-1185">Reference proteome</keyword>
<feature type="compositionally biased region" description="Polar residues" evidence="1">
    <location>
        <begin position="12"/>
        <end position="23"/>
    </location>
</feature>
<feature type="region of interest" description="Disordered" evidence="1">
    <location>
        <begin position="393"/>
        <end position="421"/>
    </location>
</feature>
<evidence type="ECO:0000313" key="3">
    <source>
        <dbReference type="Proteomes" id="UP000243515"/>
    </source>
</evidence>
<dbReference type="OrthoDB" id="5398371at2759"/>
<feature type="compositionally biased region" description="Polar residues" evidence="1">
    <location>
        <begin position="397"/>
        <end position="421"/>
    </location>
</feature>
<accession>A0A232LUL4</accession>
<proteinExistence type="predicted"/>
<protein>
    <submittedName>
        <fullName evidence="2">Uncharacterized protein</fullName>
    </submittedName>
</protein>
<reference evidence="2 3" key="1">
    <citation type="journal article" date="2015" name="Environ. Microbiol.">
        <title>Metagenome sequence of Elaphomyces granulatus from sporocarp tissue reveals Ascomycota ectomycorrhizal fingerprints of genome expansion and a Proteobacteria-rich microbiome.</title>
        <authorList>
            <person name="Quandt C.A."/>
            <person name="Kohler A."/>
            <person name="Hesse C.N."/>
            <person name="Sharpton T.J."/>
            <person name="Martin F."/>
            <person name="Spatafora J.W."/>
        </authorList>
    </citation>
    <scope>NUCLEOTIDE SEQUENCE [LARGE SCALE GENOMIC DNA]</scope>
    <source>
        <strain evidence="2 3">OSC145934</strain>
    </source>
</reference>
<gene>
    <name evidence="2" type="ORF">Egran_04394</name>
</gene>
<sequence>MDFEYPPLPAATKTTGNGRRSESIHQQITEIDERYVVPNGYHDQDNASDGSSRSIYKIISNNGDIVLEYTDPYPSVPRSRPVRYRWKVSSEHLMKNSPYFSALLDPNKFLEGKTFVEKKSEWSRRSKARISNGEAVDDDLPVVKFNIDHPSRKLRIDVIELFLKVLSLDSFGNDDREMALLDENIKHQPVSLVAALIDLADQFNSPRVVQETLKRSAYPFGKSRASLAKFTSSLSKLSEERIRQAIYIAICLDDNVVFQASTHALIILGSVYWVNGPGFPDPGTPRWSYLPNGIEEELYYRRQCVLNTITDLQAHFLRAYGGLEDPLDLKTSVPHSSASSKSRPFQCRLSFSNSRACDAFHLGEITRFFALRTKTIFLGSTLIDPGFDPGPELEIQANDQSKGTNHTSKSSTTGFQVNSASSAVPPGDILAIIASLRQVPDYQIDSNHTGCGIRRRLLPALDCIEGFLCDSRGLLGLVLRVWKSSSRQMNSWMGRSLRRAEAVDLRYSKIVSIRGTPWHSLFPGPPLPPTTWHEDEARLFFTSRKRNWEA</sequence>
<organism evidence="2 3">
    <name type="scientific">Elaphomyces granulatus</name>
    <dbReference type="NCBI Taxonomy" id="519963"/>
    <lineage>
        <taxon>Eukaryota</taxon>
        <taxon>Fungi</taxon>
        <taxon>Dikarya</taxon>
        <taxon>Ascomycota</taxon>
        <taxon>Pezizomycotina</taxon>
        <taxon>Eurotiomycetes</taxon>
        <taxon>Eurotiomycetidae</taxon>
        <taxon>Eurotiales</taxon>
        <taxon>Elaphomycetaceae</taxon>
        <taxon>Elaphomyces</taxon>
    </lineage>
</organism>
<dbReference type="Proteomes" id="UP000243515">
    <property type="component" value="Unassembled WGS sequence"/>
</dbReference>
<comment type="caution">
    <text evidence="2">The sequence shown here is derived from an EMBL/GenBank/DDBJ whole genome shotgun (WGS) entry which is preliminary data.</text>
</comment>
<evidence type="ECO:0000256" key="1">
    <source>
        <dbReference type="SAM" id="MobiDB-lite"/>
    </source>
</evidence>
<dbReference type="EMBL" id="NPHW01004506">
    <property type="protein sequence ID" value="OXV07843.1"/>
    <property type="molecule type" value="Genomic_DNA"/>
</dbReference>
<name>A0A232LUL4_9EURO</name>
<dbReference type="AlphaFoldDB" id="A0A232LUL4"/>
<evidence type="ECO:0000313" key="2">
    <source>
        <dbReference type="EMBL" id="OXV07843.1"/>
    </source>
</evidence>
<feature type="region of interest" description="Disordered" evidence="1">
    <location>
        <begin position="1"/>
        <end position="23"/>
    </location>
</feature>